<evidence type="ECO:0000313" key="3">
    <source>
        <dbReference type="Proteomes" id="UP000019147"/>
    </source>
</evidence>
<evidence type="ECO:0000313" key="2">
    <source>
        <dbReference type="EMBL" id="ANG65926.1"/>
    </source>
</evidence>
<sequence>MMPALIFTQVPSKEEAELIATTLVTQKLAACVHIFPQGQSIYTWNGELQFSSEYHLQIKTLCVQFSPISRVIRSLCSYQVPEILLVKITSGSEEYLHWLSSESSSKTS</sequence>
<proteinExistence type="inferred from homology"/>
<comment type="similarity">
    <text evidence="1">Belongs to the CutA family.</text>
</comment>
<dbReference type="PANTHER" id="PTHR23419">
    <property type="entry name" value="DIVALENT CATION TOLERANCE CUTA-RELATED"/>
    <property type="match status" value="1"/>
</dbReference>
<gene>
    <name evidence="2" type="ORF">M787_001110</name>
</gene>
<dbReference type="STRING" id="1143323.M787_001110"/>
<dbReference type="AlphaFoldDB" id="A0A173DYF1"/>
<protein>
    <submittedName>
        <fullName evidence="2">Divalent cation transporter</fullName>
    </submittedName>
</protein>
<dbReference type="InterPro" id="IPR004323">
    <property type="entry name" value="Ion_tolerance_CutA"/>
</dbReference>
<dbReference type="RefSeq" id="WP_021828626.1">
    <property type="nucleotide sequence ID" value="NZ_CP015840.1"/>
</dbReference>
<dbReference type="Gene3D" id="3.30.70.120">
    <property type="match status" value="1"/>
</dbReference>
<dbReference type="EMBL" id="CP015840">
    <property type="protein sequence ID" value="ANG65926.1"/>
    <property type="molecule type" value="Genomic_DNA"/>
</dbReference>
<dbReference type="GeneID" id="81477901"/>
<dbReference type="KEGG" id="cgz:M787_001110"/>
<dbReference type="Pfam" id="PF03091">
    <property type="entry name" value="CutA1"/>
    <property type="match status" value="1"/>
</dbReference>
<dbReference type="InterPro" id="IPR011322">
    <property type="entry name" value="N-reg_PII-like_a/b"/>
</dbReference>
<evidence type="ECO:0000256" key="1">
    <source>
        <dbReference type="ARBA" id="ARBA00010169"/>
    </source>
</evidence>
<organism evidence="2 3">
    <name type="scientific">Chlamydia gallinacea 08-1274/3</name>
    <dbReference type="NCBI Taxonomy" id="1143323"/>
    <lineage>
        <taxon>Bacteria</taxon>
        <taxon>Pseudomonadati</taxon>
        <taxon>Chlamydiota</taxon>
        <taxon>Chlamydiia</taxon>
        <taxon>Chlamydiales</taxon>
        <taxon>Chlamydiaceae</taxon>
        <taxon>Chlamydia/Chlamydophila group</taxon>
        <taxon>Chlamydia</taxon>
    </lineage>
</organism>
<dbReference type="eggNOG" id="COG1324">
    <property type="taxonomic scope" value="Bacteria"/>
</dbReference>
<dbReference type="Proteomes" id="UP000019147">
    <property type="component" value="Chromosome"/>
</dbReference>
<dbReference type="PANTHER" id="PTHR23419:SF8">
    <property type="entry name" value="FI09726P"/>
    <property type="match status" value="1"/>
</dbReference>
<reference evidence="2 3" key="1">
    <citation type="journal article" date="2014" name="Syst. Appl. Microbiol.">
        <title>Evidence for the existence of two new members of the family Chlamydiaceae and proposal of Chlamydia avium sp. nov. and Chlamydia gallinacea sp. nov.</title>
        <authorList>
            <person name="Sachse K."/>
            <person name="Laroucau K."/>
            <person name="Riege K."/>
            <person name="Wehner S."/>
            <person name="Dilcher M."/>
            <person name="Creasy H.H."/>
            <person name="Weidmann M."/>
            <person name="Myers G."/>
            <person name="Vorimore F."/>
            <person name="Vicari N."/>
            <person name="Magnino S."/>
            <person name="Liebler-Tenorio E."/>
            <person name="Ruettger A."/>
            <person name="Bavoil P.M."/>
            <person name="Hufert F.T."/>
            <person name="Rossello-Mora R."/>
            <person name="Marz M."/>
        </authorList>
    </citation>
    <scope>NUCLEOTIDE SEQUENCE [LARGE SCALE GENOMIC DNA]</scope>
    <source>
        <strain evidence="2 3">08-1274/3</strain>
    </source>
</reference>
<dbReference type="OrthoDB" id="21555at2"/>
<accession>A0A173DYF1</accession>
<dbReference type="InterPro" id="IPR015867">
    <property type="entry name" value="N-reg_PII/ATP_PRibTrfase_C"/>
</dbReference>
<dbReference type="GO" id="GO:0010038">
    <property type="term" value="P:response to metal ion"/>
    <property type="evidence" value="ECO:0007669"/>
    <property type="project" value="InterPro"/>
</dbReference>
<dbReference type="SUPFAM" id="SSF54913">
    <property type="entry name" value="GlnB-like"/>
    <property type="match status" value="1"/>
</dbReference>
<name>A0A173DYF1_9CHLA</name>
<dbReference type="GO" id="GO:0005507">
    <property type="term" value="F:copper ion binding"/>
    <property type="evidence" value="ECO:0007669"/>
    <property type="project" value="TreeGrafter"/>
</dbReference>